<dbReference type="EMBL" id="HBUE01226583">
    <property type="protein sequence ID" value="CAG6542562.1"/>
    <property type="molecule type" value="Transcribed_RNA"/>
</dbReference>
<dbReference type="EMBL" id="HBUE01226576">
    <property type="protein sequence ID" value="CAG6542548.1"/>
    <property type="molecule type" value="Transcribed_RNA"/>
</dbReference>
<dbReference type="EMBL" id="HBUE01226575">
    <property type="protein sequence ID" value="CAG6542546.1"/>
    <property type="molecule type" value="Transcribed_RNA"/>
</dbReference>
<accession>A0A8D8KTX7</accession>
<dbReference type="EMBL" id="HBUE01226577">
    <property type="protein sequence ID" value="CAG6542550.1"/>
    <property type="molecule type" value="Transcribed_RNA"/>
</dbReference>
<dbReference type="EMBL" id="HBUE01226578">
    <property type="protein sequence ID" value="CAG6542552.1"/>
    <property type="molecule type" value="Transcribed_RNA"/>
</dbReference>
<dbReference type="EMBL" id="HBUE01333331">
    <property type="protein sequence ID" value="CAG6594665.1"/>
    <property type="molecule type" value="Transcribed_RNA"/>
</dbReference>
<dbReference type="EMBL" id="HBUE01333334">
    <property type="protein sequence ID" value="CAG6594671.1"/>
    <property type="molecule type" value="Transcribed_RNA"/>
</dbReference>
<dbReference type="EMBL" id="HBUE01333330">
    <property type="protein sequence ID" value="CAG6594663.1"/>
    <property type="molecule type" value="Transcribed_RNA"/>
</dbReference>
<proteinExistence type="predicted"/>
<dbReference type="EMBL" id="HBUE01226580">
    <property type="protein sequence ID" value="CAG6542556.1"/>
    <property type="molecule type" value="Transcribed_RNA"/>
</dbReference>
<dbReference type="EMBL" id="HBUE01226584">
    <property type="protein sequence ID" value="CAG6542564.1"/>
    <property type="molecule type" value="Transcribed_RNA"/>
</dbReference>
<dbReference type="EMBL" id="HBUE01226581">
    <property type="protein sequence ID" value="CAG6542558.1"/>
    <property type="molecule type" value="Transcribed_RNA"/>
</dbReference>
<feature type="region of interest" description="Disordered" evidence="1">
    <location>
        <begin position="45"/>
        <end position="96"/>
    </location>
</feature>
<dbReference type="EMBL" id="HBUE01333326">
    <property type="protein sequence ID" value="CAG6594655.1"/>
    <property type="molecule type" value="Transcribed_RNA"/>
</dbReference>
<dbReference type="EMBL" id="HBUE01333333">
    <property type="protein sequence ID" value="CAG6594669.1"/>
    <property type="molecule type" value="Transcribed_RNA"/>
</dbReference>
<dbReference type="EMBL" id="HBUE01333336">
    <property type="protein sequence ID" value="CAG6594675.1"/>
    <property type="molecule type" value="Transcribed_RNA"/>
</dbReference>
<dbReference type="EMBL" id="HBUE01333329">
    <property type="protein sequence ID" value="CAG6594661.1"/>
    <property type="molecule type" value="Transcribed_RNA"/>
</dbReference>
<sequence>MAAAEVAPEIIIISIGTAGQPEAAAAAANLTPIAKRRAIITKRVASRSVRSRSSSSSHGVAVRATSTTMTTTSWPTGRPTARAPAIVPTMHGHNRPSRMHRVTSMAHLSTTILITISTIVE</sequence>
<dbReference type="EMBL" id="HBUE01226585">
    <property type="protein sequence ID" value="CAG6542566.1"/>
    <property type="molecule type" value="Transcribed_RNA"/>
</dbReference>
<name>A0A8D8KTX7_CULPI</name>
<dbReference type="EMBL" id="HBUE01333328">
    <property type="protein sequence ID" value="CAG6594659.1"/>
    <property type="molecule type" value="Transcribed_RNA"/>
</dbReference>
<dbReference type="AlphaFoldDB" id="A0A8D8KTX7"/>
<evidence type="ECO:0000313" key="2">
    <source>
        <dbReference type="EMBL" id="CAG6594663.1"/>
    </source>
</evidence>
<protein>
    <submittedName>
        <fullName evidence="2">(northern house mosquito) hypothetical protein</fullName>
    </submittedName>
</protein>
<evidence type="ECO:0000256" key="1">
    <source>
        <dbReference type="SAM" id="MobiDB-lite"/>
    </source>
</evidence>
<dbReference type="EMBL" id="HBUE01333327">
    <property type="protein sequence ID" value="CAG6594657.1"/>
    <property type="molecule type" value="Transcribed_RNA"/>
</dbReference>
<dbReference type="EMBL" id="HBUE01333335">
    <property type="protein sequence ID" value="CAG6594673.1"/>
    <property type="molecule type" value="Transcribed_RNA"/>
</dbReference>
<dbReference type="EMBL" id="HBUE01333332">
    <property type="protein sequence ID" value="CAG6594667.1"/>
    <property type="molecule type" value="Transcribed_RNA"/>
</dbReference>
<dbReference type="EMBL" id="HBUE01226586">
    <property type="protein sequence ID" value="CAG6542568.1"/>
    <property type="molecule type" value="Transcribed_RNA"/>
</dbReference>
<feature type="compositionally biased region" description="Low complexity" evidence="1">
    <location>
        <begin position="46"/>
        <end position="81"/>
    </location>
</feature>
<dbReference type="EMBL" id="HBUE01226579">
    <property type="protein sequence ID" value="CAG6542554.1"/>
    <property type="molecule type" value="Transcribed_RNA"/>
</dbReference>
<reference evidence="2" key="1">
    <citation type="submission" date="2021-05" db="EMBL/GenBank/DDBJ databases">
        <authorList>
            <person name="Alioto T."/>
            <person name="Alioto T."/>
            <person name="Gomez Garrido J."/>
        </authorList>
    </citation>
    <scope>NUCLEOTIDE SEQUENCE</scope>
</reference>
<dbReference type="EMBL" id="HBUE01226582">
    <property type="protein sequence ID" value="CAG6542560.1"/>
    <property type="molecule type" value="Transcribed_RNA"/>
</dbReference>
<organism evidence="2">
    <name type="scientific">Culex pipiens</name>
    <name type="common">House mosquito</name>
    <dbReference type="NCBI Taxonomy" id="7175"/>
    <lineage>
        <taxon>Eukaryota</taxon>
        <taxon>Metazoa</taxon>
        <taxon>Ecdysozoa</taxon>
        <taxon>Arthropoda</taxon>
        <taxon>Hexapoda</taxon>
        <taxon>Insecta</taxon>
        <taxon>Pterygota</taxon>
        <taxon>Neoptera</taxon>
        <taxon>Endopterygota</taxon>
        <taxon>Diptera</taxon>
        <taxon>Nematocera</taxon>
        <taxon>Culicoidea</taxon>
        <taxon>Culicidae</taxon>
        <taxon>Culicinae</taxon>
        <taxon>Culicini</taxon>
        <taxon>Culex</taxon>
        <taxon>Culex</taxon>
    </lineage>
</organism>
<dbReference type="EMBL" id="HBUE01333325">
    <property type="protein sequence ID" value="CAG6594653.1"/>
    <property type="molecule type" value="Transcribed_RNA"/>
</dbReference>